<reference evidence="7 8" key="1">
    <citation type="submission" date="2016-10" db="EMBL/GenBank/DDBJ databases">
        <authorList>
            <person name="de Groot N.N."/>
        </authorList>
    </citation>
    <scope>NUCLEOTIDE SEQUENCE [LARGE SCALE GENOMIC DNA]</scope>
    <source>
        <strain evidence="7 8">CGMCC 1.8891</strain>
    </source>
</reference>
<feature type="transmembrane region" description="Helical" evidence="6">
    <location>
        <begin position="7"/>
        <end position="28"/>
    </location>
</feature>
<protein>
    <submittedName>
        <fullName evidence="7">Membrane protein involved in the export of O-antigen and teichoic acid</fullName>
    </submittedName>
</protein>
<dbReference type="InterPro" id="IPR002797">
    <property type="entry name" value="Polysacc_synth"/>
</dbReference>
<comment type="subcellular location">
    <subcellularLocation>
        <location evidence="1">Cell membrane</location>
        <topology evidence="1">Multi-pass membrane protein</topology>
    </subcellularLocation>
</comment>
<feature type="transmembrane region" description="Helical" evidence="6">
    <location>
        <begin position="104"/>
        <end position="123"/>
    </location>
</feature>
<dbReference type="Proteomes" id="UP000183299">
    <property type="component" value="Unassembled WGS sequence"/>
</dbReference>
<feature type="transmembrane region" description="Helical" evidence="6">
    <location>
        <begin position="135"/>
        <end position="158"/>
    </location>
</feature>
<feature type="transmembrane region" description="Helical" evidence="6">
    <location>
        <begin position="407"/>
        <end position="426"/>
    </location>
</feature>
<feature type="transmembrane region" description="Helical" evidence="6">
    <location>
        <begin position="34"/>
        <end position="55"/>
    </location>
</feature>
<dbReference type="RefSeq" id="WP_074914513.1">
    <property type="nucleotide sequence ID" value="NZ_FORY01000025.1"/>
</dbReference>
<dbReference type="STRING" id="576117.SAMN04488138_12513"/>
<dbReference type="PANTHER" id="PTHR30250">
    <property type="entry name" value="PST FAMILY PREDICTED COLANIC ACID TRANSPORTER"/>
    <property type="match status" value="1"/>
</dbReference>
<feature type="transmembrane region" description="Helical" evidence="6">
    <location>
        <begin position="314"/>
        <end position="331"/>
    </location>
</feature>
<feature type="transmembrane region" description="Helical" evidence="6">
    <location>
        <begin position="352"/>
        <end position="371"/>
    </location>
</feature>
<dbReference type="PANTHER" id="PTHR30250:SF31">
    <property type="entry name" value="INNER MEMBRANE PROTEIN YGHQ"/>
    <property type="match status" value="1"/>
</dbReference>
<dbReference type="GeneID" id="98666053"/>
<evidence type="ECO:0000313" key="8">
    <source>
        <dbReference type="Proteomes" id="UP000183299"/>
    </source>
</evidence>
<feature type="transmembrane region" description="Helical" evidence="6">
    <location>
        <begin position="76"/>
        <end position="98"/>
    </location>
</feature>
<sequence>MKKYFGYAPALIVPRLLAIVTLLVFARIIPPERIGLYSLVILFGEYLDTVFMRWIRASYTRLYYEYGRRGESIDRAIVILMVPGIAFSVIFAFGYVLFDSHYDKTWATLLSLYVVANFILYQGLQFLRVRGKSRLYIIIETLRPILGFGFALMLVSWFGAEYEYLLLGTQSFTALAALFLLWKILKVDSISRPTKLFIKEILGYSGPLIGSFLLAGTILILDRVMLEKIAGTAALGAYAVSYQLGRPALDMLFNIINIGGFPKLVQAYETEGDDGARRIFRQKSVAIGLVTLPMLTFILVSAQNMTDLLLKDEYATVAPVTISLIAMAAFIRGWTRFLIDQIFLLRKTTSDLIWKQAPSLVLMFVVCLVLIPSYGIYGAAASALIGNLFEATLSIMRARKRMKINIFGRELMIILLACILGGGVIWTGRILLGMPGWIGASVLTLGTYGYAMKHLGILSVLKG</sequence>
<evidence type="ECO:0000256" key="6">
    <source>
        <dbReference type="SAM" id="Phobius"/>
    </source>
</evidence>
<dbReference type="OrthoDB" id="9800982at2"/>
<keyword evidence="5 6" id="KW-0472">Membrane</keyword>
<keyword evidence="8" id="KW-1185">Reference proteome</keyword>
<name>A0A1I3WJT1_9RHOB</name>
<dbReference type="AlphaFoldDB" id="A0A1I3WJT1"/>
<keyword evidence="2" id="KW-1003">Cell membrane</keyword>
<feature type="transmembrane region" description="Helical" evidence="6">
    <location>
        <begin position="285"/>
        <end position="302"/>
    </location>
</feature>
<organism evidence="7 8">
    <name type="scientific">Celeribacter halophilus</name>
    <dbReference type="NCBI Taxonomy" id="576117"/>
    <lineage>
        <taxon>Bacteria</taxon>
        <taxon>Pseudomonadati</taxon>
        <taxon>Pseudomonadota</taxon>
        <taxon>Alphaproteobacteria</taxon>
        <taxon>Rhodobacterales</taxon>
        <taxon>Roseobacteraceae</taxon>
        <taxon>Celeribacter</taxon>
    </lineage>
</organism>
<feature type="transmembrane region" description="Helical" evidence="6">
    <location>
        <begin position="164"/>
        <end position="182"/>
    </location>
</feature>
<accession>A0A1I3WJT1</accession>
<dbReference type="InterPro" id="IPR050833">
    <property type="entry name" value="Poly_Biosynth_Transport"/>
</dbReference>
<dbReference type="GO" id="GO:0005886">
    <property type="term" value="C:plasma membrane"/>
    <property type="evidence" value="ECO:0007669"/>
    <property type="project" value="UniProtKB-SubCell"/>
</dbReference>
<keyword evidence="4 6" id="KW-1133">Transmembrane helix</keyword>
<proteinExistence type="predicted"/>
<evidence type="ECO:0000256" key="1">
    <source>
        <dbReference type="ARBA" id="ARBA00004651"/>
    </source>
</evidence>
<gene>
    <name evidence="7" type="ORF">SAMN04488138_12513</name>
</gene>
<dbReference type="Pfam" id="PF01943">
    <property type="entry name" value="Polysacc_synt"/>
    <property type="match status" value="1"/>
</dbReference>
<evidence type="ECO:0000256" key="2">
    <source>
        <dbReference type="ARBA" id="ARBA00022475"/>
    </source>
</evidence>
<dbReference type="EMBL" id="FORY01000025">
    <property type="protein sequence ID" value="SFK06731.1"/>
    <property type="molecule type" value="Genomic_DNA"/>
</dbReference>
<evidence type="ECO:0000256" key="3">
    <source>
        <dbReference type="ARBA" id="ARBA00022692"/>
    </source>
</evidence>
<evidence type="ECO:0000256" key="5">
    <source>
        <dbReference type="ARBA" id="ARBA00023136"/>
    </source>
</evidence>
<evidence type="ECO:0000256" key="4">
    <source>
        <dbReference type="ARBA" id="ARBA00022989"/>
    </source>
</evidence>
<evidence type="ECO:0000313" key="7">
    <source>
        <dbReference type="EMBL" id="SFK06731.1"/>
    </source>
</evidence>
<keyword evidence="3 6" id="KW-0812">Transmembrane</keyword>
<feature type="transmembrane region" description="Helical" evidence="6">
    <location>
        <begin position="432"/>
        <end position="451"/>
    </location>
</feature>